<comment type="similarity">
    <text evidence="1">Belongs to the UDP-glycosyltransferase family.</text>
</comment>
<keyword evidence="2" id="KW-0808">Transferase</keyword>
<dbReference type="AlphaFoldDB" id="A0A443P8T0"/>
<evidence type="ECO:0000313" key="3">
    <source>
        <dbReference type="Proteomes" id="UP000283530"/>
    </source>
</evidence>
<dbReference type="GO" id="GO:0080044">
    <property type="term" value="F:quercetin 7-O-glucosyltransferase activity"/>
    <property type="evidence" value="ECO:0007669"/>
    <property type="project" value="TreeGrafter"/>
</dbReference>
<dbReference type="PANTHER" id="PTHR11926:SF1534">
    <property type="entry name" value="GLYCOSYLTRANSFERASE"/>
    <property type="match status" value="1"/>
</dbReference>
<dbReference type="Gene3D" id="3.40.50.2000">
    <property type="entry name" value="Glycogen Phosphorylase B"/>
    <property type="match status" value="1"/>
</dbReference>
<dbReference type="EMBL" id="QPKB01000006">
    <property type="protein sequence ID" value="RWR87159.1"/>
    <property type="molecule type" value="Genomic_DNA"/>
</dbReference>
<sequence length="282" mass="32595">MAHFLLVTLPAQGHINPTLQFAKRLIQTTGSHVTFATSVSAYRRMIRSPAPPGLSYASFSDGYDDGFNPSDDRGHYMAQLKQIGARTLSHLVRTLSNEGRHVTCIVYTVILGWVADVAREVGVPSALLWIQPATVFSVYYRYFHGYDEIIKNVDKVKDKDPCFSIKLPKLPLLACNEIPSFLLPSDTHPFVLTAFKEQFEALDREEKPRVLVNTFDALESDALKLCRRDESRRRRTHDSVGFLRCRQRLRHHLRWRSLRKQSRLRRMARLEADFFSRLHLIW</sequence>
<dbReference type="OrthoDB" id="5835829at2759"/>
<name>A0A443P8T0_9MAGN</name>
<organism evidence="2 3">
    <name type="scientific">Cinnamomum micranthum f. kanehirae</name>
    <dbReference type="NCBI Taxonomy" id="337451"/>
    <lineage>
        <taxon>Eukaryota</taxon>
        <taxon>Viridiplantae</taxon>
        <taxon>Streptophyta</taxon>
        <taxon>Embryophyta</taxon>
        <taxon>Tracheophyta</taxon>
        <taxon>Spermatophyta</taxon>
        <taxon>Magnoliopsida</taxon>
        <taxon>Magnoliidae</taxon>
        <taxon>Laurales</taxon>
        <taxon>Lauraceae</taxon>
        <taxon>Cinnamomum</taxon>
    </lineage>
</organism>
<accession>A0A443P8T0</accession>
<protein>
    <submittedName>
        <fullName evidence="2">Crocetin glucosyltransferase, chloroplastic-like protein</fullName>
    </submittedName>
</protein>
<proteinExistence type="inferred from homology"/>
<dbReference type="PANTHER" id="PTHR11926">
    <property type="entry name" value="GLUCOSYL/GLUCURONOSYL TRANSFERASES"/>
    <property type="match status" value="1"/>
</dbReference>
<dbReference type="Proteomes" id="UP000283530">
    <property type="component" value="Unassembled WGS sequence"/>
</dbReference>
<gene>
    <name evidence="2" type="ORF">CKAN_01609300</name>
</gene>
<evidence type="ECO:0000256" key="1">
    <source>
        <dbReference type="ARBA" id="ARBA00009995"/>
    </source>
</evidence>
<keyword evidence="3" id="KW-1185">Reference proteome</keyword>
<dbReference type="SUPFAM" id="SSF53756">
    <property type="entry name" value="UDP-Glycosyltransferase/glycogen phosphorylase"/>
    <property type="match status" value="1"/>
</dbReference>
<evidence type="ECO:0000313" key="2">
    <source>
        <dbReference type="EMBL" id="RWR87159.1"/>
    </source>
</evidence>
<dbReference type="GO" id="GO:0080043">
    <property type="term" value="F:quercetin 3-O-glucosyltransferase activity"/>
    <property type="evidence" value="ECO:0007669"/>
    <property type="project" value="TreeGrafter"/>
</dbReference>
<comment type="caution">
    <text evidence="2">The sequence shown here is derived from an EMBL/GenBank/DDBJ whole genome shotgun (WGS) entry which is preliminary data.</text>
</comment>
<reference evidence="2 3" key="1">
    <citation type="journal article" date="2019" name="Nat. Plants">
        <title>Stout camphor tree genome fills gaps in understanding of flowering plant genome evolution.</title>
        <authorList>
            <person name="Chaw S.M."/>
            <person name="Liu Y.C."/>
            <person name="Wu Y.W."/>
            <person name="Wang H.Y."/>
            <person name="Lin C.I."/>
            <person name="Wu C.S."/>
            <person name="Ke H.M."/>
            <person name="Chang L.Y."/>
            <person name="Hsu C.Y."/>
            <person name="Yang H.T."/>
            <person name="Sudianto E."/>
            <person name="Hsu M.H."/>
            <person name="Wu K.P."/>
            <person name="Wang L.N."/>
            <person name="Leebens-Mack J.H."/>
            <person name="Tsai I.J."/>
        </authorList>
    </citation>
    <scope>NUCLEOTIDE SEQUENCE [LARGE SCALE GENOMIC DNA]</scope>
    <source>
        <strain evidence="3">cv. Chaw 1501</strain>
        <tissue evidence="2">Young leaves</tissue>
    </source>
</reference>